<evidence type="ECO:0000256" key="1">
    <source>
        <dbReference type="SAM" id="MobiDB-lite"/>
    </source>
</evidence>
<feature type="region of interest" description="Disordered" evidence="1">
    <location>
        <begin position="61"/>
        <end position="112"/>
    </location>
</feature>
<reference evidence="2 3" key="2">
    <citation type="submission" date="2015-05" db="EMBL/GenBank/DDBJ databases">
        <title>Distinctive expansion of gene families associated with plant cell wall degradation and secondary metabolism in the genomes of grapevine trunk pathogens.</title>
        <authorList>
            <person name="Lawrence D.P."/>
            <person name="Travadon R."/>
            <person name="Rolshausen P.E."/>
            <person name="Baumgartner K."/>
        </authorList>
    </citation>
    <scope>NUCLEOTIDE SEQUENCE [LARGE SCALE GENOMIC DNA]</scope>
    <source>
        <strain evidence="2">DS831</strain>
    </source>
</reference>
<evidence type="ECO:0000313" key="2">
    <source>
        <dbReference type="EMBL" id="KKY22039.1"/>
    </source>
</evidence>
<evidence type="ECO:0000313" key="3">
    <source>
        <dbReference type="Proteomes" id="UP000034182"/>
    </source>
</evidence>
<proteinExistence type="predicted"/>
<dbReference type="Proteomes" id="UP000034182">
    <property type="component" value="Unassembled WGS sequence"/>
</dbReference>
<gene>
    <name evidence="2" type="ORF">UCDDS831_g03875</name>
</gene>
<dbReference type="AlphaFoldDB" id="A0A0G2EI13"/>
<protein>
    <submittedName>
        <fullName evidence="2">Uncharacterized protein</fullName>
    </submittedName>
</protein>
<reference evidence="2 3" key="1">
    <citation type="submission" date="2015-03" db="EMBL/GenBank/DDBJ databases">
        <authorList>
            <person name="Morales-Cruz A."/>
            <person name="Amrine K.C."/>
            <person name="Cantu D."/>
        </authorList>
    </citation>
    <scope>NUCLEOTIDE SEQUENCE [LARGE SCALE GENOMIC DNA]</scope>
    <source>
        <strain evidence="2">DS831</strain>
    </source>
</reference>
<sequence length="133" mass="14690">MDALAGAEIDKLPFFFTTLYEKEALKLKEGQSEDWLDDDLRSSALAQGLCDIDLELPASCSTDITTPDSPASADDHDRSFAASPSQRHSMSAAPHPGAYSRHSTSSLASIRSPKPRFFRRMSSFGKKYFRQVT</sequence>
<name>A0A0G2EI13_9PEZI</name>
<accession>A0A0G2EI13</accession>
<comment type="caution">
    <text evidence="2">The sequence shown here is derived from an EMBL/GenBank/DDBJ whole genome shotgun (WGS) entry which is preliminary data.</text>
</comment>
<dbReference type="EMBL" id="LAQI01000079">
    <property type="protein sequence ID" value="KKY22039.1"/>
    <property type="molecule type" value="Genomic_DNA"/>
</dbReference>
<organism evidence="2 3">
    <name type="scientific">Diplodia seriata</name>
    <dbReference type="NCBI Taxonomy" id="420778"/>
    <lineage>
        <taxon>Eukaryota</taxon>
        <taxon>Fungi</taxon>
        <taxon>Dikarya</taxon>
        <taxon>Ascomycota</taxon>
        <taxon>Pezizomycotina</taxon>
        <taxon>Dothideomycetes</taxon>
        <taxon>Dothideomycetes incertae sedis</taxon>
        <taxon>Botryosphaeriales</taxon>
        <taxon>Botryosphaeriaceae</taxon>
        <taxon>Diplodia</taxon>
    </lineage>
</organism>